<dbReference type="PANTHER" id="PTHR12691">
    <property type="entry name" value="MEDIATOR OF RNA POLYMERASE II TRANSCRIPTION SUBUNIT 23"/>
    <property type="match status" value="1"/>
</dbReference>
<evidence type="ECO:0000256" key="3">
    <source>
        <dbReference type="ARBA" id="ARBA00019696"/>
    </source>
</evidence>
<dbReference type="GO" id="GO:0005667">
    <property type="term" value="C:transcription regulator complex"/>
    <property type="evidence" value="ECO:0007669"/>
    <property type="project" value="TreeGrafter"/>
</dbReference>
<evidence type="ECO:0000256" key="4">
    <source>
        <dbReference type="ARBA" id="ARBA00023015"/>
    </source>
</evidence>
<dbReference type="GO" id="GO:0006357">
    <property type="term" value="P:regulation of transcription by RNA polymerase II"/>
    <property type="evidence" value="ECO:0007669"/>
    <property type="project" value="TreeGrafter"/>
</dbReference>
<keyword evidence="6" id="KW-0539">Nucleus</keyword>
<feature type="region of interest" description="Disordered" evidence="8">
    <location>
        <begin position="66"/>
        <end position="95"/>
    </location>
</feature>
<gene>
    <name evidence="9" type="primary">med23-L</name>
    <name evidence="9" type="ORF">Hamer_G021647</name>
</gene>
<proteinExistence type="inferred from homology"/>
<dbReference type="GO" id="GO:0010628">
    <property type="term" value="P:positive regulation of gene expression"/>
    <property type="evidence" value="ECO:0007669"/>
    <property type="project" value="TreeGrafter"/>
</dbReference>
<dbReference type="Pfam" id="PF11573">
    <property type="entry name" value="Med23"/>
    <property type="match status" value="1"/>
</dbReference>
<accession>A0A8J5JRB0</accession>
<name>A0A8J5JRB0_HOMAM</name>
<dbReference type="InterPro" id="IPR021629">
    <property type="entry name" value="Mediator_Med23"/>
</dbReference>
<evidence type="ECO:0000256" key="2">
    <source>
        <dbReference type="ARBA" id="ARBA00010222"/>
    </source>
</evidence>
<keyword evidence="4" id="KW-0805">Transcription regulation</keyword>
<evidence type="ECO:0000313" key="10">
    <source>
        <dbReference type="Proteomes" id="UP000747542"/>
    </source>
</evidence>
<sequence>MIVMEDPSTVTENRINERLLDILKGDALREALVNLLVLPKSEKEYPPLTSVCAELQKIFNEASLDASSSTPAGQDGQPGATPKATETAKSSGPEAMTRVHEAGITTMVMCLDRARQLPSNLRRSQLHLVDALYEVMSLIFDRNASLLPGYFIVNELLKLYPDYKHWPHWKLASLLTDFVDKFRRAAQMLSIMARHNSPSINSWKLDSVSLKFQLKGALPYSPELLEPQPSLLRYIMRQPYPREMVCTVIDIPKKQKQRCIALEEQLVELMVSALEDCSRVDASSGVSSSNGSGGNNSTPTSGDHSPCTCAHLSSLLIYFVLIQLISFPSLVLRLHDKLKAKGSHQGRDHLMWVLLQFLSGSIQKNQFSDFLPVLRLIEVLYPEKEPLPVPDYTDPRCAMQMSAMCILMHILKKAQADNIKTPRSLPTVFKNHHEFLQSLAHNPQLPLITAGNPADYRIALLVNAYSTNQEYFQRPVLTLSDSIQGNQKSTVPMPGINCVAMGSTSPLSITLLDSLTVHVKMSLVHNIGQHIQKQAQHKSAVALAPALIETYARLLVYTEIESIGIKTFIVNHLPVVFKSHVWSILHALLEMFIHRIHHSPPQYRIQLLSTIHHMAAVPLSTMTQMTQLHLCMESVALRLITGLGNAEVMPSLTRFTFCSDTKPNLISSDSEELNRVLVLTMARTIHTIMTQTPHTWANHTLQCFPTVISDFYHQCPAPRENMHTLKKAVEEEYRKWKSMNNENDIITHFSLQHNTSPLFLCLLVLERVGPRQLAAHVRTLCDFLVLEFSNSAGGQHVTKYVETMNAIIWVYNIVPIDRLMLCLALRTQEGSEAHVCFFIIQLLLLKPPELRNRVQEFVKENSPDHWRQNNCILAEQGTLTAQYQTLPIYFSNVLDIIIHRFLELHQVHKNLETILERLGILYKFHDRPITYLYNTFHYYENKLRERPNLKRRLVVAVIMSQQEIRPQGWALTEAYRQYLARPQEDIAWNPALSYYTALVRRLTTAMQGKPVFPAVEWRFNEFANSGAHALHVSCVELMALPSNPTIVANKLLDVLLKGYCDIPNGEVEEWVNAVGLLLTCLPEPYWLVVHDRIIELLQKPCLASPSSTSMDPFTMLNLEQLQSSRSDLSAALTVALAHSFWHHASFGQVGRIPQFMRDRVRPMLTTEEQLVVLCHLVGPFLQRFNSELARKVFDVTIELYEALFKVDRSVSELKYMDPICDVLYHIKYMFTGDSIKTDVEGIIRGLRPALQRRLRFITHLNLDSIENTSGSTTNSGTTTGTTSNTTVNSNTSNTNTNTTSATNSTSSNSATGTIPGNTTAQSGSGATTGSVLGAAASALGTLGTLGSSVTIGSSSQTSAGVSTSSSMGVGSLAAASSLASLLQDTSPVSTS</sequence>
<dbReference type="EMBL" id="JAHLQT010031456">
    <property type="protein sequence ID" value="KAG7160270.1"/>
    <property type="molecule type" value="Genomic_DNA"/>
</dbReference>
<dbReference type="PANTHER" id="PTHR12691:SF10">
    <property type="entry name" value="MEDIATOR OF RNA POLYMERASE II TRANSCRIPTION SUBUNIT 23"/>
    <property type="match status" value="1"/>
</dbReference>
<evidence type="ECO:0000256" key="5">
    <source>
        <dbReference type="ARBA" id="ARBA00023163"/>
    </source>
</evidence>
<dbReference type="GO" id="GO:0016592">
    <property type="term" value="C:mediator complex"/>
    <property type="evidence" value="ECO:0007669"/>
    <property type="project" value="TreeGrafter"/>
</dbReference>
<comment type="subcellular location">
    <subcellularLocation>
        <location evidence="1">Nucleus</location>
    </subcellularLocation>
</comment>
<protein>
    <recommendedName>
        <fullName evidence="3">Mediator of RNA polymerase II transcription subunit 23</fullName>
    </recommendedName>
    <alternativeName>
        <fullName evidence="7">Mediator complex subunit 23</fullName>
    </alternativeName>
</protein>
<dbReference type="Proteomes" id="UP000747542">
    <property type="component" value="Unassembled WGS sequence"/>
</dbReference>
<comment type="caution">
    <text evidence="9">The sequence shown here is derived from an EMBL/GenBank/DDBJ whole genome shotgun (WGS) entry which is preliminary data.</text>
</comment>
<evidence type="ECO:0000256" key="1">
    <source>
        <dbReference type="ARBA" id="ARBA00004123"/>
    </source>
</evidence>
<reference evidence="9" key="1">
    <citation type="journal article" date="2021" name="Sci. Adv.">
        <title>The American lobster genome reveals insights on longevity, neural, and immune adaptations.</title>
        <authorList>
            <person name="Polinski J.M."/>
            <person name="Zimin A.V."/>
            <person name="Clark K.F."/>
            <person name="Kohn A.B."/>
            <person name="Sadowski N."/>
            <person name="Timp W."/>
            <person name="Ptitsyn A."/>
            <person name="Khanna P."/>
            <person name="Romanova D.Y."/>
            <person name="Williams P."/>
            <person name="Greenwood S.J."/>
            <person name="Moroz L.L."/>
            <person name="Walt D.R."/>
            <person name="Bodnar A.G."/>
        </authorList>
    </citation>
    <scope>NUCLEOTIDE SEQUENCE</scope>
    <source>
        <strain evidence="9">GMGI-L3</strain>
    </source>
</reference>
<evidence type="ECO:0000256" key="6">
    <source>
        <dbReference type="ARBA" id="ARBA00023242"/>
    </source>
</evidence>
<evidence type="ECO:0000256" key="7">
    <source>
        <dbReference type="ARBA" id="ARBA00031961"/>
    </source>
</evidence>
<feature type="compositionally biased region" description="Low complexity" evidence="8">
    <location>
        <begin position="284"/>
        <end position="302"/>
    </location>
</feature>
<keyword evidence="10" id="KW-1185">Reference proteome</keyword>
<keyword evidence="5" id="KW-0804">Transcription</keyword>
<evidence type="ECO:0000256" key="8">
    <source>
        <dbReference type="SAM" id="MobiDB-lite"/>
    </source>
</evidence>
<organism evidence="9 10">
    <name type="scientific">Homarus americanus</name>
    <name type="common">American lobster</name>
    <dbReference type="NCBI Taxonomy" id="6706"/>
    <lineage>
        <taxon>Eukaryota</taxon>
        <taxon>Metazoa</taxon>
        <taxon>Ecdysozoa</taxon>
        <taxon>Arthropoda</taxon>
        <taxon>Crustacea</taxon>
        <taxon>Multicrustacea</taxon>
        <taxon>Malacostraca</taxon>
        <taxon>Eumalacostraca</taxon>
        <taxon>Eucarida</taxon>
        <taxon>Decapoda</taxon>
        <taxon>Pleocyemata</taxon>
        <taxon>Astacidea</taxon>
        <taxon>Nephropoidea</taxon>
        <taxon>Nephropidae</taxon>
        <taxon>Homarus</taxon>
    </lineage>
</organism>
<feature type="region of interest" description="Disordered" evidence="8">
    <location>
        <begin position="284"/>
        <end position="303"/>
    </location>
</feature>
<evidence type="ECO:0000313" key="9">
    <source>
        <dbReference type="EMBL" id="KAG7160270.1"/>
    </source>
</evidence>
<comment type="similarity">
    <text evidence="2">Belongs to the Mediator complex subunit 23 family.</text>
</comment>
<feature type="region of interest" description="Disordered" evidence="8">
    <location>
        <begin position="1267"/>
        <end position="1326"/>
    </location>
</feature>